<evidence type="ECO:0000313" key="1">
    <source>
        <dbReference type="EMBL" id="KAJ4451157.1"/>
    </source>
</evidence>
<organism evidence="1 2">
    <name type="scientific">Periplaneta americana</name>
    <name type="common">American cockroach</name>
    <name type="synonym">Blatta americana</name>
    <dbReference type="NCBI Taxonomy" id="6978"/>
    <lineage>
        <taxon>Eukaryota</taxon>
        <taxon>Metazoa</taxon>
        <taxon>Ecdysozoa</taxon>
        <taxon>Arthropoda</taxon>
        <taxon>Hexapoda</taxon>
        <taxon>Insecta</taxon>
        <taxon>Pterygota</taxon>
        <taxon>Neoptera</taxon>
        <taxon>Polyneoptera</taxon>
        <taxon>Dictyoptera</taxon>
        <taxon>Blattodea</taxon>
        <taxon>Blattoidea</taxon>
        <taxon>Blattidae</taxon>
        <taxon>Blattinae</taxon>
        <taxon>Periplaneta</taxon>
    </lineage>
</organism>
<name>A0ABQ8TZP7_PERAM</name>
<comment type="caution">
    <text evidence="1">The sequence shown here is derived from an EMBL/GenBank/DDBJ whole genome shotgun (WGS) entry which is preliminary data.</text>
</comment>
<accession>A0ABQ8TZP7</accession>
<gene>
    <name evidence="1" type="ORF">ANN_02599</name>
</gene>
<reference evidence="1 2" key="1">
    <citation type="journal article" date="2022" name="Allergy">
        <title>Genome assembly and annotation of Periplaneta americana reveal a comprehensive cockroach allergen profile.</title>
        <authorList>
            <person name="Wang L."/>
            <person name="Xiong Q."/>
            <person name="Saelim N."/>
            <person name="Wang L."/>
            <person name="Nong W."/>
            <person name="Wan A.T."/>
            <person name="Shi M."/>
            <person name="Liu X."/>
            <person name="Cao Q."/>
            <person name="Hui J.H.L."/>
            <person name="Sookrung N."/>
            <person name="Leung T.F."/>
            <person name="Tungtrongchitr A."/>
            <person name="Tsui S.K.W."/>
        </authorList>
    </citation>
    <scope>NUCLEOTIDE SEQUENCE [LARGE SCALE GENOMIC DNA]</scope>
    <source>
        <strain evidence="1">PWHHKU_190912</strain>
    </source>
</reference>
<dbReference type="Proteomes" id="UP001148838">
    <property type="component" value="Unassembled WGS sequence"/>
</dbReference>
<protein>
    <submittedName>
        <fullName evidence="1">Uncharacterized protein</fullName>
    </submittedName>
</protein>
<sequence length="111" mass="12446">MAVLCEGGNGPVGALKAIYIPPLLHESSVQYYVIRRPWCTDGNGNEKNYSFDLRLGERNQIPAIEYAIKKVQDNREGLELNGLYQLLVYADDVNTLGENPQTIRENTGNFT</sequence>
<dbReference type="EMBL" id="JAJSOF020000001">
    <property type="protein sequence ID" value="KAJ4451157.1"/>
    <property type="molecule type" value="Genomic_DNA"/>
</dbReference>
<proteinExistence type="predicted"/>
<evidence type="ECO:0000313" key="2">
    <source>
        <dbReference type="Proteomes" id="UP001148838"/>
    </source>
</evidence>
<keyword evidence="2" id="KW-1185">Reference proteome</keyword>